<keyword evidence="1" id="KW-0378">Hydrolase</keyword>
<dbReference type="InterPro" id="IPR023198">
    <property type="entry name" value="PGP-like_dom2"/>
</dbReference>
<dbReference type="EMBL" id="AGRW01000043">
    <property type="protein sequence ID" value="EIC02111.1"/>
    <property type="molecule type" value="Genomic_DNA"/>
</dbReference>
<dbReference type="Proteomes" id="UP000003571">
    <property type="component" value="Unassembled WGS sequence"/>
</dbReference>
<dbReference type="InterPro" id="IPR006439">
    <property type="entry name" value="HAD-SF_hydro_IA"/>
</dbReference>
<name>H7EK24_9SPIR</name>
<dbReference type="InterPro" id="IPR036412">
    <property type="entry name" value="HAD-like_sf"/>
</dbReference>
<dbReference type="InterPro" id="IPR023214">
    <property type="entry name" value="HAD_sf"/>
</dbReference>
<dbReference type="InterPro" id="IPR041492">
    <property type="entry name" value="HAD_2"/>
</dbReference>
<dbReference type="NCBIfam" id="TIGR01509">
    <property type="entry name" value="HAD-SF-IA-v3"/>
    <property type="match status" value="1"/>
</dbReference>
<dbReference type="GO" id="GO:0016787">
    <property type="term" value="F:hydrolase activity"/>
    <property type="evidence" value="ECO:0007669"/>
    <property type="project" value="UniProtKB-KW"/>
</dbReference>
<dbReference type="PATRIC" id="fig|907348.3.peg.1227"/>
<dbReference type="CDD" id="cd07505">
    <property type="entry name" value="HAD_BPGM-like"/>
    <property type="match status" value="1"/>
</dbReference>
<dbReference type="PANTHER" id="PTHR18901">
    <property type="entry name" value="2-DEOXYGLUCOSE-6-PHOSPHATE PHOSPHATASE 2"/>
    <property type="match status" value="1"/>
</dbReference>
<dbReference type="STRING" id="907348.TresaDRAFT_1447"/>
<dbReference type="Pfam" id="PF13419">
    <property type="entry name" value="HAD_2"/>
    <property type="match status" value="1"/>
</dbReference>
<reference evidence="1 2" key="1">
    <citation type="submission" date="2011-09" db="EMBL/GenBank/DDBJ databases">
        <title>The draft genome of Treponema saccharophilum DSM 2985.</title>
        <authorList>
            <consortium name="US DOE Joint Genome Institute (JGI-PGF)"/>
            <person name="Lucas S."/>
            <person name="Copeland A."/>
            <person name="Lapidus A."/>
            <person name="Glavina del Rio T."/>
            <person name="Dalin E."/>
            <person name="Tice H."/>
            <person name="Bruce D."/>
            <person name="Goodwin L."/>
            <person name="Pitluck S."/>
            <person name="Peters L."/>
            <person name="Kyrpides N."/>
            <person name="Mavromatis K."/>
            <person name="Ivanova N."/>
            <person name="Markowitz V."/>
            <person name="Cheng J.-F."/>
            <person name="Hugenholtz P."/>
            <person name="Woyke T."/>
            <person name="Wu D."/>
            <person name="Gronow S."/>
            <person name="Wellnitz S."/>
            <person name="Brambilla E."/>
            <person name="Klenk H.-P."/>
            <person name="Eisen J.A."/>
        </authorList>
    </citation>
    <scope>NUCLEOTIDE SEQUENCE [LARGE SCALE GENOMIC DNA]</scope>
    <source>
        <strain evidence="1 2">DSM 2985</strain>
    </source>
</reference>
<dbReference type="SFLD" id="SFLDG01135">
    <property type="entry name" value="C1.5.6:_HAD__Beta-PGM__Phospha"/>
    <property type="match status" value="1"/>
</dbReference>
<dbReference type="SFLD" id="SFLDG01129">
    <property type="entry name" value="C1.5:_HAD__Beta-PGM__Phosphata"/>
    <property type="match status" value="1"/>
</dbReference>
<dbReference type="PANTHER" id="PTHR18901:SF38">
    <property type="entry name" value="PSEUDOURIDINE-5'-PHOSPHATASE"/>
    <property type="match status" value="1"/>
</dbReference>
<dbReference type="SFLD" id="SFLDS00003">
    <property type="entry name" value="Haloacid_Dehalogenase"/>
    <property type="match status" value="1"/>
</dbReference>
<comment type="caution">
    <text evidence="1">The sequence shown here is derived from an EMBL/GenBank/DDBJ whole genome shotgun (WGS) entry which is preliminary data.</text>
</comment>
<organism evidence="1 2">
    <name type="scientific">Treponema saccharophilum DSM 2985</name>
    <dbReference type="NCBI Taxonomy" id="907348"/>
    <lineage>
        <taxon>Bacteria</taxon>
        <taxon>Pseudomonadati</taxon>
        <taxon>Spirochaetota</taxon>
        <taxon>Spirochaetia</taxon>
        <taxon>Spirochaetales</taxon>
        <taxon>Treponemataceae</taxon>
        <taxon>Treponema</taxon>
    </lineage>
</organism>
<gene>
    <name evidence="1" type="ORF">TresaDRAFT_1447</name>
</gene>
<dbReference type="Gene3D" id="1.10.150.240">
    <property type="entry name" value="Putative phosphatase, domain 2"/>
    <property type="match status" value="1"/>
</dbReference>
<dbReference type="Gene3D" id="3.40.50.1000">
    <property type="entry name" value="HAD superfamily/HAD-like"/>
    <property type="match status" value="1"/>
</dbReference>
<dbReference type="eggNOG" id="COG0637">
    <property type="taxonomic scope" value="Bacteria"/>
</dbReference>
<protein>
    <submittedName>
        <fullName evidence="1">HAD-superfamily hydrolase, subfamily IA, variant 3</fullName>
    </submittedName>
</protein>
<dbReference type="PRINTS" id="PR00413">
    <property type="entry name" value="HADHALOGNASE"/>
</dbReference>
<dbReference type="AlphaFoldDB" id="H7EK24"/>
<accession>H7EK24</accession>
<proteinExistence type="predicted"/>
<keyword evidence="2" id="KW-1185">Reference proteome</keyword>
<evidence type="ECO:0000313" key="1">
    <source>
        <dbReference type="EMBL" id="EIC02111.1"/>
    </source>
</evidence>
<evidence type="ECO:0000313" key="2">
    <source>
        <dbReference type="Proteomes" id="UP000003571"/>
    </source>
</evidence>
<dbReference type="SUPFAM" id="SSF56784">
    <property type="entry name" value="HAD-like"/>
    <property type="match status" value="1"/>
</dbReference>
<sequence>MLACLGVLSFQVRSGWSKRAPVRGANLPGWGVFVRAGLRYDSGMVKAVIFDMDGVLLDTESVCKVCWNRAAEEFGIEGIGEAYSECVGQNTADTLVVLEKYCGNIVSPKVFYDRTGELFHEIERSEGLSLMPHVVECLGALSSRGIRLALASSTRRESVVRQLAAAGIIGYFETITTGDTVAHSKPAPDIYLSSLSSLSLGADECIAVEDSPNGVRSATGAGIRCVMVPDQIQPSEEISALAFAVVTSLKEVPNLIK</sequence>